<dbReference type="EMBL" id="JANPWB010000016">
    <property type="protein sequence ID" value="KAJ1083846.1"/>
    <property type="molecule type" value="Genomic_DNA"/>
</dbReference>
<keyword evidence="3" id="KW-1185">Reference proteome</keyword>
<accession>A0AAV7KWG6</accession>
<organism evidence="2 3">
    <name type="scientific">Pleurodeles waltl</name>
    <name type="common">Iberian ribbed newt</name>
    <dbReference type="NCBI Taxonomy" id="8319"/>
    <lineage>
        <taxon>Eukaryota</taxon>
        <taxon>Metazoa</taxon>
        <taxon>Chordata</taxon>
        <taxon>Craniata</taxon>
        <taxon>Vertebrata</taxon>
        <taxon>Euteleostomi</taxon>
        <taxon>Amphibia</taxon>
        <taxon>Batrachia</taxon>
        <taxon>Caudata</taxon>
        <taxon>Salamandroidea</taxon>
        <taxon>Salamandridae</taxon>
        <taxon>Pleurodelinae</taxon>
        <taxon>Pleurodeles</taxon>
    </lineage>
</organism>
<proteinExistence type="predicted"/>
<evidence type="ECO:0000313" key="3">
    <source>
        <dbReference type="Proteomes" id="UP001066276"/>
    </source>
</evidence>
<evidence type="ECO:0000313" key="2">
    <source>
        <dbReference type="EMBL" id="KAJ1083846.1"/>
    </source>
</evidence>
<comment type="caution">
    <text evidence="2">The sequence shown here is derived from an EMBL/GenBank/DDBJ whole genome shotgun (WGS) entry which is preliminary data.</text>
</comment>
<dbReference type="Proteomes" id="UP001066276">
    <property type="component" value="Chromosome 12"/>
</dbReference>
<feature type="region of interest" description="Disordered" evidence="1">
    <location>
        <begin position="81"/>
        <end position="109"/>
    </location>
</feature>
<name>A0AAV7KWG6_PLEWA</name>
<reference evidence="2" key="1">
    <citation type="journal article" date="2022" name="bioRxiv">
        <title>Sequencing and chromosome-scale assembly of the giantPleurodeles waltlgenome.</title>
        <authorList>
            <person name="Brown T."/>
            <person name="Elewa A."/>
            <person name="Iarovenko S."/>
            <person name="Subramanian E."/>
            <person name="Araus A.J."/>
            <person name="Petzold A."/>
            <person name="Susuki M."/>
            <person name="Suzuki K.-i.T."/>
            <person name="Hayashi T."/>
            <person name="Toyoda A."/>
            <person name="Oliveira C."/>
            <person name="Osipova E."/>
            <person name="Leigh N.D."/>
            <person name="Simon A."/>
            <person name="Yun M.H."/>
        </authorList>
    </citation>
    <scope>NUCLEOTIDE SEQUENCE</scope>
    <source>
        <strain evidence="2">20211129_DDA</strain>
        <tissue evidence="2">Liver</tissue>
    </source>
</reference>
<feature type="compositionally biased region" description="Gly residues" evidence="1">
    <location>
        <begin position="99"/>
        <end position="109"/>
    </location>
</feature>
<sequence>MGKKSGTRRDEDLRRPLRAVGALPGCLDSTAGRSGRSVRKTPPGAPRGHGRPGYTPCPDGGTWAAGTDRVVEAGVGVVALWPPRSQPPVPGHGPQADGGALGGGDSGPV</sequence>
<feature type="region of interest" description="Disordered" evidence="1">
    <location>
        <begin position="1"/>
        <end position="65"/>
    </location>
</feature>
<dbReference type="AlphaFoldDB" id="A0AAV7KWG6"/>
<evidence type="ECO:0000256" key="1">
    <source>
        <dbReference type="SAM" id="MobiDB-lite"/>
    </source>
</evidence>
<gene>
    <name evidence="2" type="ORF">NDU88_004001</name>
</gene>
<protein>
    <submittedName>
        <fullName evidence="2">Uncharacterized protein</fullName>
    </submittedName>
</protein>